<comment type="caution">
    <text evidence="18">The sequence shown here is derived from an EMBL/GenBank/DDBJ whole genome shotgun (WGS) entry which is preliminary data.</text>
</comment>
<dbReference type="SUPFAM" id="SSF47384">
    <property type="entry name" value="Homodimeric domain of signal transducing histidine kinase"/>
    <property type="match status" value="1"/>
</dbReference>
<evidence type="ECO:0000313" key="19">
    <source>
        <dbReference type="Proteomes" id="UP000503820"/>
    </source>
</evidence>
<dbReference type="InterPro" id="IPR036097">
    <property type="entry name" value="HisK_dim/P_sf"/>
</dbReference>
<sequence length="1246" mass="138153">MGPETVFPVVFVLYVAALLWFALRVEKTPGLRRKVASSPYVYALSLTVYMTAWTFYGNVGQAAQSGMAFLVSFIGTFFGVAVWWWVLRRMIRLKSRYRITSIADFFSARYGKSHFIAGVVALFSVLGSLPYVAIQFKAILATLGIMLAAHGPADSAVNAGTGLWDHSLSLVPWEGAVLQVQGGFAGPALLGFSILFTILAGVRRLDPTERHQGMVAVIAVESVVKVVAFMAAGIFVTYGMYNGFGDIFSRSVEVGFASLLSPGRIEGGYMEWVMRAFLFAPAVLLLPRQFHLAVVENSDERHVRTAMWLLPLYMLLITVFVMPMALAGLLQGYDATHGDWFVLLLPLQEGVHWLSMLVFLGGFSAGMSMLVIATMTMTTMLTNDLLLPVLNLLPRMAWLRRYILQCRWVVVCAYLTMGYGVYLLVGESYTLVSLGIVSMMAFAQLGPAAVGGLFWTTGNRAGAVSGLLAGFGLWFYTQCVPVLIRSGVLESSMLEAGPFGIGWLRPEQLLGLEVFSPLAHTLFWSMLMNVLCYVVGSCLWTPRERDVASARDFVSVMEADREMIRDSERFERSIPLAGKYAELSSLFSEFYGPSLAERIVGGAVQAVGLQGVSHISVVELASLSGEAERRLAGMVGSASASKIIRSCNLFTDAEREELAAAYKTMLASLHISPEELLKRLDYYKEREVLLQSHAQELGAANEALRAQIFQREQVQRDLQVAEERYRSIFENAVEGIFQTRPEGSIVHGNTAAARILGYDSVEELVRGVQDIRGELYVDGGDRDRFLALLRENGEVSHFETRLRRKDGSAVWVALHSRAIFEADGKLALIEGILEDISDRKRAEAEMYRANRFVRSIIDAMPSVMVAVTQDRDIVHWNREAELRYGMCKDEVTGRSLFSLLPWLVFLDDIIGDAFESGETRRKQRLQEVRDGEEHILDVVVYPLEAQDGSRLVVLRLDDATSRVRMEEMMVQTEKMMSVGGLAAGMAHEINNPLGAILIGVQNILRRVEPSRPANQQVAGRVGVSLDQMNAYLEERKVLDMLRGVRSAGERAASIVSNMLEFSRRSETRFARVAVAPLLDKAVELARNDYDLKKKYDFRQVEIVREYDPGAPDVYCNSTEIEQVLLNLLRNAAQAMYTAGANRQKPVITLRTLGEGDLVRIEVADNGPGMDESVRRRVFEPFFTTKPVGVGTGLGLSVSYFIITTNHGGQFFVDARKDQGTTFTILLPTRPAADAEGRGQAERQQNP</sequence>
<dbReference type="PROSITE" id="PS50283">
    <property type="entry name" value="NA_SOLUT_SYMP_3"/>
    <property type="match status" value="1"/>
</dbReference>
<dbReference type="RefSeq" id="WP_174408301.1">
    <property type="nucleotide sequence ID" value="NZ_BLVP01000001.1"/>
</dbReference>
<reference evidence="18 19" key="1">
    <citation type="submission" date="2020-05" db="EMBL/GenBank/DDBJ databases">
        <title>Draft genome sequence of Desulfovibrio psychrotolerans JS1T.</title>
        <authorList>
            <person name="Ueno A."/>
            <person name="Tamazawa S."/>
            <person name="Tamamura S."/>
            <person name="Murakami T."/>
            <person name="Kiyama T."/>
            <person name="Inomata H."/>
            <person name="Amano Y."/>
            <person name="Miyakawa K."/>
            <person name="Tamaki H."/>
            <person name="Naganuma T."/>
            <person name="Kaneko K."/>
        </authorList>
    </citation>
    <scope>NUCLEOTIDE SEQUENCE [LARGE SCALE GENOMIC DNA]</scope>
    <source>
        <strain evidence="18 19">JS1</strain>
    </source>
</reference>
<dbReference type="CDD" id="cd00130">
    <property type="entry name" value="PAS"/>
    <property type="match status" value="2"/>
</dbReference>
<keyword evidence="11 14" id="KW-1133">Transmembrane helix</keyword>
<dbReference type="GO" id="GO:0000155">
    <property type="term" value="F:phosphorelay sensor kinase activity"/>
    <property type="evidence" value="ECO:0007669"/>
    <property type="project" value="InterPro"/>
</dbReference>
<feature type="transmembrane region" description="Helical" evidence="14">
    <location>
        <begin position="402"/>
        <end position="425"/>
    </location>
</feature>
<dbReference type="InterPro" id="IPR003594">
    <property type="entry name" value="HATPase_dom"/>
</dbReference>
<dbReference type="EC" id="2.7.13.3" evidence="4"/>
<feature type="transmembrane region" description="Helical" evidence="14">
    <location>
        <begin position="431"/>
        <end position="455"/>
    </location>
</feature>
<feature type="transmembrane region" description="Helical" evidence="14">
    <location>
        <begin position="68"/>
        <end position="87"/>
    </location>
</feature>
<feature type="transmembrane region" description="Helical" evidence="14">
    <location>
        <begin position="115"/>
        <end position="134"/>
    </location>
</feature>
<evidence type="ECO:0000256" key="2">
    <source>
        <dbReference type="ARBA" id="ARBA00004141"/>
    </source>
</evidence>
<dbReference type="GO" id="GO:0022857">
    <property type="term" value="F:transmembrane transporter activity"/>
    <property type="evidence" value="ECO:0007669"/>
    <property type="project" value="InterPro"/>
</dbReference>
<dbReference type="InterPro" id="IPR036890">
    <property type="entry name" value="HATPase_C_sf"/>
</dbReference>
<keyword evidence="12" id="KW-0902">Two-component regulatory system</keyword>
<name>A0A7J0BPG2_9BACT</name>
<dbReference type="InterPro" id="IPR001610">
    <property type="entry name" value="PAC"/>
</dbReference>
<keyword evidence="5" id="KW-0597">Phosphoprotein</keyword>
<organism evidence="18 19">
    <name type="scientific">Desulfovibrio psychrotolerans</name>
    <dbReference type="NCBI Taxonomy" id="415242"/>
    <lineage>
        <taxon>Bacteria</taxon>
        <taxon>Pseudomonadati</taxon>
        <taxon>Thermodesulfobacteriota</taxon>
        <taxon>Desulfovibrionia</taxon>
        <taxon>Desulfovibrionales</taxon>
        <taxon>Desulfovibrionaceae</taxon>
        <taxon>Desulfovibrio</taxon>
    </lineage>
</organism>
<feature type="domain" description="PAS" evidence="16">
    <location>
        <begin position="849"/>
        <end position="897"/>
    </location>
</feature>
<dbReference type="InterPro" id="IPR001734">
    <property type="entry name" value="Na/solute_symporter"/>
</dbReference>
<dbReference type="SMART" id="SM00091">
    <property type="entry name" value="PAS"/>
    <property type="match status" value="2"/>
</dbReference>
<dbReference type="PANTHER" id="PTHR43065">
    <property type="entry name" value="SENSOR HISTIDINE KINASE"/>
    <property type="match status" value="1"/>
</dbReference>
<evidence type="ECO:0000259" key="15">
    <source>
        <dbReference type="PROSITE" id="PS50109"/>
    </source>
</evidence>
<dbReference type="NCBIfam" id="TIGR00229">
    <property type="entry name" value="sensory_box"/>
    <property type="match status" value="2"/>
</dbReference>
<evidence type="ECO:0000256" key="1">
    <source>
        <dbReference type="ARBA" id="ARBA00000085"/>
    </source>
</evidence>
<comment type="catalytic activity">
    <reaction evidence="1">
        <text>ATP + protein L-histidine = ADP + protein N-phospho-L-histidine.</text>
        <dbReference type="EC" id="2.7.13.3"/>
    </reaction>
</comment>
<dbReference type="Pfam" id="PF13426">
    <property type="entry name" value="PAS_9"/>
    <property type="match status" value="1"/>
</dbReference>
<dbReference type="InterPro" id="IPR004358">
    <property type="entry name" value="Sig_transdc_His_kin-like_C"/>
</dbReference>
<gene>
    <name evidence="18" type="ORF">DSM19430T_02770</name>
</gene>
<evidence type="ECO:0000313" key="18">
    <source>
        <dbReference type="EMBL" id="GFM35593.1"/>
    </source>
</evidence>
<dbReference type="InterPro" id="IPR000014">
    <property type="entry name" value="PAS"/>
</dbReference>
<dbReference type="SMART" id="SM00387">
    <property type="entry name" value="HATPase_c"/>
    <property type="match status" value="1"/>
</dbReference>
<comment type="similarity">
    <text evidence="3">Belongs to the sodium:solute symporter (SSF) (TC 2.A.21) family.</text>
</comment>
<evidence type="ECO:0000256" key="12">
    <source>
        <dbReference type="ARBA" id="ARBA00023012"/>
    </source>
</evidence>
<dbReference type="PROSITE" id="PS50109">
    <property type="entry name" value="HIS_KIN"/>
    <property type="match status" value="1"/>
</dbReference>
<feature type="domain" description="PAC" evidence="17">
    <location>
        <begin position="796"/>
        <end position="848"/>
    </location>
</feature>
<feature type="transmembrane region" description="Helical" evidence="14">
    <location>
        <begin position="269"/>
        <end position="287"/>
    </location>
</feature>
<evidence type="ECO:0000259" key="16">
    <source>
        <dbReference type="PROSITE" id="PS50112"/>
    </source>
</evidence>
<dbReference type="SUPFAM" id="SSF55785">
    <property type="entry name" value="PYP-like sensor domain (PAS domain)"/>
    <property type="match status" value="2"/>
</dbReference>
<dbReference type="PANTHER" id="PTHR43065:SF42">
    <property type="entry name" value="TWO-COMPONENT SENSOR PPRA"/>
    <property type="match status" value="1"/>
</dbReference>
<dbReference type="CDD" id="cd00082">
    <property type="entry name" value="HisKA"/>
    <property type="match status" value="1"/>
</dbReference>
<evidence type="ECO:0000259" key="17">
    <source>
        <dbReference type="PROSITE" id="PS50113"/>
    </source>
</evidence>
<dbReference type="SUPFAM" id="SSF55874">
    <property type="entry name" value="ATPase domain of HSP90 chaperone/DNA topoisomerase II/histidine kinase"/>
    <property type="match status" value="1"/>
</dbReference>
<proteinExistence type="inferred from homology"/>
<feature type="transmembrane region" description="Helical" evidence="14">
    <location>
        <begin position="184"/>
        <end position="202"/>
    </location>
</feature>
<comment type="subcellular location">
    <subcellularLocation>
        <location evidence="2">Membrane</location>
        <topology evidence="2">Multi-pass membrane protein</topology>
    </subcellularLocation>
</comment>
<dbReference type="EMBL" id="BLVP01000001">
    <property type="protein sequence ID" value="GFM35593.1"/>
    <property type="molecule type" value="Genomic_DNA"/>
</dbReference>
<dbReference type="AlphaFoldDB" id="A0A7J0BPG2"/>
<feature type="transmembrane region" description="Helical" evidence="14">
    <location>
        <begin position="353"/>
        <end position="381"/>
    </location>
</feature>
<feature type="domain" description="Histidine kinase" evidence="15">
    <location>
        <begin position="984"/>
        <end position="1230"/>
    </location>
</feature>
<dbReference type="InterPro" id="IPR038377">
    <property type="entry name" value="Na/Glc_symporter_sf"/>
</dbReference>
<dbReference type="InterPro" id="IPR035965">
    <property type="entry name" value="PAS-like_dom_sf"/>
</dbReference>
<dbReference type="GO" id="GO:0005524">
    <property type="term" value="F:ATP binding"/>
    <property type="evidence" value="ECO:0007669"/>
    <property type="project" value="UniProtKB-KW"/>
</dbReference>
<dbReference type="InterPro" id="IPR003661">
    <property type="entry name" value="HisK_dim/P_dom"/>
</dbReference>
<evidence type="ECO:0000256" key="7">
    <source>
        <dbReference type="ARBA" id="ARBA00022692"/>
    </source>
</evidence>
<keyword evidence="13 14" id="KW-0472">Membrane</keyword>
<dbReference type="Proteomes" id="UP000503820">
    <property type="component" value="Unassembled WGS sequence"/>
</dbReference>
<evidence type="ECO:0000256" key="9">
    <source>
        <dbReference type="ARBA" id="ARBA00022777"/>
    </source>
</evidence>
<feature type="transmembrane region" description="Helical" evidence="14">
    <location>
        <begin position="462"/>
        <end position="484"/>
    </location>
</feature>
<keyword evidence="7 14" id="KW-0812">Transmembrane</keyword>
<dbReference type="GO" id="GO:0006355">
    <property type="term" value="P:regulation of DNA-templated transcription"/>
    <property type="evidence" value="ECO:0007669"/>
    <property type="project" value="InterPro"/>
</dbReference>
<keyword evidence="8" id="KW-0547">Nucleotide-binding</keyword>
<keyword evidence="10" id="KW-0067">ATP-binding</keyword>
<evidence type="ECO:0000256" key="13">
    <source>
        <dbReference type="ARBA" id="ARBA00023136"/>
    </source>
</evidence>
<feature type="transmembrane region" description="Helical" evidence="14">
    <location>
        <begin position="214"/>
        <end position="241"/>
    </location>
</feature>
<dbReference type="InterPro" id="IPR005467">
    <property type="entry name" value="His_kinase_dom"/>
</dbReference>
<feature type="domain" description="PAS" evidence="16">
    <location>
        <begin position="721"/>
        <end position="762"/>
    </location>
</feature>
<dbReference type="GO" id="GO:0016020">
    <property type="term" value="C:membrane"/>
    <property type="evidence" value="ECO:0007669"/>
    <property type="project" value="UniProtKB-SubCell"/>
</dbReference>
<dbReference type="Gene3D" id="3.30.565.10">
    <property type="entry name" value="Histidine kinase-like ATPase, C-terminal domain"/>
    <property type="match status" value="1"/>
</dbReference>
<dbReference type="CDD" id="cd10322">
    <property type="entry name" value="SLC5sbd"/>
    <property type="match status" value="1"/>
</dbReference>
<keyword evidence="6" id="KW-0808">Transferase</keyword>
<evidence type="ECO:0000256" key="4">
    <source>
        <dbReference type="ARBA" id="ARBA00012438"/>
    </source>
</evidence>
<evidence type="ECO:0000256" key="10">
    <source>
        <dbReference type="ARBA" id="ARBA00022840"/>
    </source>
</evidence>
<dbReference type="Pfam" id="PF02518">
    <property type="entry name" value="HATPase_c"/>
    <property type="match status" value="1"/>
</dbReference>
<keyword evidence="9" id="KW-0418">Kinase</keyword>
<dbReference type="Gene3D" id="1.10.287.130">
    <property type="match status" value="1"/>
</dbReference>
<dbReference type="InterPro" id="IPR000700">
    <property type="entry name" value="PAS-assoc_C"/>
</dbReference>
<dbReference type="Gene3D" id="1.20.1730.10">
    <property type="entry name" value="Sodium/glucose cotransporter"/>
    <property type="match status" value="1"/>
</dbReference>
<evidence type="ECO:0000256" key="6">
    <source>
        <dbReference type="ARBA" id="ARBA00022679"/>
    </source>
</evidence>
<feature type="transmembrane region" description="Helical" evidence="14">
    <location>
        <begin position="6"/>
        <end position="23"/>
    </location>
</feature>
<dbReference type="PRINTS" id="PR00344">
    <property type="entry name" value="BCTRLSENSOR"/>
</dbReference>
<keyword evidence="19" id="KW-1185">Reference proteome</keyword>
<accession>A0A7J0BPG2</accession>
<evidence type="ECO:0000256" key="11">
    <source>
        <dbReference type="ARBA" id="ARBA00022989"/>
    </source>
</evidence>
<protein>
    <recommendedName>
        <fullName evidence="4">histidine kinase</fullName>
        <ecNumber evidence="4">2.7.13.3</ecNumber>
    </recommendedName>
</protein>
<dbReference type="SMART" id="SM00388">
    <property type="entry name" value="HisKA"/>
    <property type="match status" value="1"/>
</dbReference>
<feature type="transmembrane region" description="Helical" evidence="14">
    <location>
        <begin position="308"/>
        <end position="333"/>
    </location>
</feature>
<dbReference type="Pfam" id="PF00989">
    <property type="entry name" value="PAS"/>
    <property type="match status" value="1"/>
</dbReference>
<feature type="transmembrane region" description="Helical" evidence="14">
    <location>
        <begin position="35"/>
        <end position="56"/>
    </location>
</feature>
<dbReference type="PROSITE" id="PS50112">
    <property type="entry name" value="PAS"/>
    <property type="match status" value="2"/>
</dbReference>
<evidence type="ECO:0000256" key="5">
    <source>
        <dbReference type="ARBA" id="ARBA00022553"/>
    </source>
</evidence>
<dbReference type="InterPro" id="IPR013767">
    <property type="entry name" value="PAS_fold"/>
</dbReference>
<evidence type="ECO:0000256" key="14">
    <source>
        <dbReference type="SAM" id="Phobius"/>
    </source>
</evidence>
<evidence type="ECO:0000256" key="8">
    <source>
        <dbReference type="ARBA" id="ARBA00022741"/>
    </source>
</evidence>
<dbReference type="Gene3D" id="3.30.450.20">
    <property type="entry name" value="PAS domain"/>
    <property type="match status" value="2"/>
</dbReference>
<dbReference type="SMART" id="SM00086">
    <property type="entry name" value="PAC"/>
    <property type="match status" value="1"/>
</dbReference>
<evidence type="ECO:0000256" key="3">
    <source>
        <dbReference type="ARBA" id="ARBA00006434"/>
    </source>
</evidence>
<dbReference type="PROSITE" id="PS50113">
    <property type="entry name" value="PAC"/>
    <property type="match status" value="1"/>
</dbReference>